<dbReference type="EMBL" id="BONN01000005">
    <property type="protein sequence ID" value="GIG32833.1"/>
    <property type="molecule type" value="Genomic_DNA"/>
</dbReference>
<dbReference type="InterPro" id="IPR045276">
    <property type="entry name" value="YbiO_bact"/>
</dbReference>
<evidence type="ECO:0000313" key="13">
    <source>
        <dbReference type="Proteomes" id="UP000577956"/>
    </source>
</evidence>
<comment type="caution">
    <text evidence="12">The sequence shown here is derived from an EMBL/GenBank/DDBJ whole genome shotgun (WGS) entry which is preliminary data.</text>
</comment>
<evidence type="ECO:0000259" key="10">
    <source>
        <dbReference type="Pfam" id="PF21088"/>
    </source>
</evidence>
<evidence type="ECO:0000256" key="8">
    <source>
        <dbReference type="SAM" id="Phobius"/>
    </source>
</evidence>
<evidence type="ECO:0000313" key="14">
    <source>
        <dbReference type="Proteomes" id="UP000618382"/>
    </source>
</evidence>
<dbReference type="SUPFAM" id="SSF50182">
    <property type="entry name" value="Sm-like ribonucleoproteins"/>
    <property type="match status" value="1"/>
</dbReference>
<dbReference type="SUPFAM" id="SSF82861">
    <property type="entry name" value="Mechanosensitive channel protein MscS (YggB), transmembrane region"/>
    <property type="match status" value="1"/>
</dbReference>
<keyword evidence="6 8" id="KW-0472">Membrane</keyword>
<proteinExistence type="inferred from homology"/>
<evidence type="ECO:0000256" key="2">
    <source>
        <dbReference type="ARBA" id="ARBA00008017"/>
    </source>
</evidence>
<name>A0A7Y9FIP1_9CELL</name>
<feature type="transmembrane region" description="Helical" evidence="8">
    <location>
        <begin position="125"/>
        <end position="144"/>
    </location>
</feature>
<reference evidence="11 14" key="2">
    <citation type="submission" date="2021-01" db="EMBL/GenBank/DDBJ databases">
        <title>Whole genome shotgun sequence of Cellulomonas oligotrophica NBRC 109435.</title>
        <authorList>
            <person name="Komaki H."/>
            <person name="Tamura T."/>
        </authorList>
    </citation>
    <scope>NUCLEOTIDE SEQUENCE [LARGE SCALE GENOMIC DNA]</scope>
    <source>
        <strain evidence="11 14">NBRC 109435</strain>
    </source>
</reference>
<dbReference type="RefSeq" id="WP_239072888.1">
    <property type="nucleotide sequence ID" value="NZ_BAABFI010000006.1"/>
</dbReference>
<dbReference type="PANTHER" id="PTHR30460">
    <property type="entry name" value="MODERATE CONDUCTANCE MECHANOSENSITIVE CHANNEL YBIO"/>
    <property type="match status" value="1"/>
</dbReference>
<evidence type="ECO:0000259" key="9">
    <source>
        <dbReference type="Pfam" id="PF00924"/>
    </source>
</evidence>
<dbReference type="AlphaFoldDB" id="A0A7Y9FIP1"/>
<keyword evidence="4 8" id="KW-0812">Transmembrane</keyword>
<dbReference type="InterPro" id="IPR023408">
    <property type="entry name" value="MscS_beta-dom_sf"/>
</dbReference>
<evidence type="ECO:0000256" key="5">
    <source>
        <dbReference type="ARBA" id="ARBA00022989"/>
    </source>
</evidence>
<dbReference type="Pfam" id="PF21088">
    <property type="entry name" value="MS_channel_1st"/>
    <property type="match status" value="1"/>
</dbReference>
<dbReference type="Pfam" id="PF00924">
    <property type="entry name" value="MS_channel_2nd"/>
    <property type="match status" value="1"/>
</dbReference>
<dbReference type="Gene3D" id="2.30.30.60">
    <property type="match status" value="1"/>
</dbReference>
<keyword evidence="5 8" id="KW-1133">Transmembrane helix</keyword>
<feature type="transmembrane region" description="Helical" evidence="8">
    <location>
        <begin position="150"/>
        <end position="173"/>
    </location>
</feature>
<sequence length="408" mass="42136">MNHLLVTALTAFVEPTASSSPDVTPPGLKDTSETTTEWLAAWWDWFVGIPLRIVLIVLIGTVALALLRRVIGSVADHIAEGEAFGLKDTGEGGTARGGADVRTVLLKASPLATARRAQRARTIGSVLRSTASILVGSITVLLVLDTLGVNLAPFIASAGIVGVAVGFGAQSLVKDVLSGMFMLMEDQYGVGDVVDVGPATGTVEAVGLRVTRLRDGDGTLWYVPNGSMLRVGNKTQGFGTAVVELDVDYFADLDRVRDLLEIAAAQVAADDSLGAVLEGAPTITTAENLTAEAVRVRLKVRTVAGEHWRVARALRVAVRQVLEEADVPLAGQRDALEAHRARATGADADATTAVVSPAAPGDGTGDEAAPGDAGAEDDAQVDGTGAAAGTRDPRDTPVHGAVEPPPAR</sequence>
<accession>A0A7Y9FIP1</accession>
<feature type="region of interest" description="Disordered" evidence="7">
    <location>
        <begin position="338"/>
        <end position="408"/>
    </location>
</feature>
<evidence type="ECO:0000256" key="1">
    <source>
        <dbReference type="ARBA" id="ARBA00004651"/>
    </source>
</evidence>
<comment type="similarity">
    <text evidence="2">Belongs to the MscS (TC 1.A.23) family.</text>
</comment>
<dbReference type="FunFam" id="2.30.30.60:FF:000001">
    <property type="entry name" value="MscS Mechanosensitive ion channel"/>
    <property type="match status" value="1"/>
</dbReference>
<dbReference type="GO" id="GO:0008381">
    <property type="term" value="F:mechanosensitive monoatomic ion channel activity"/>
    <property type="evidence" value="ECO:0007669"/>
    <property type="project" value="InterPro"/>
</dbReference>
<dbReference type="Gene3D" id="3.30.70.100">
    <property type="match status" value="1"/>
</dbReference>
<dbReference type="InterPro" id="IPR010920">
    <property type="entry name" value="LSM_dom_sf"/>
</dbReference>
<feature type="transmembrane region" description="Helical" evidence="8">
    <location>
        <begin position="45"/>
        <end position="67"/>
    </location>
</feature>
<dbReference type="InterPro" id="IPR006685">
    <property type="entry name" value="MscS_channel_2nd"/>
</dbReference>
<dbReference type="InterPro" id="IPR011066">
    <property type="entry name" value="MscS_channel_C_sf"/>
</dbReference>
<dbReference type="GO" id="GO:0005886">
    <property type="term" value="C:plasma membrane"/>
    <property type="evidence" value="ECO:0007669"/>
    <property type="project" value="UniProtKB-SubCell"/>
</dbReference>
<evidence type="ECO:0000256" key="4">
    <source>
        <dbReference type="ARBA" id="ARBA00022692"/>
    </source>
</evidence>
<dbReference type="EMBL" id="JACCBK010000001">
    <property type="protein sequence ID" value="NYD87959.1"/>
    <property type="molecule type" value="Genomic_DNA"/>
</dbReference>
<dbReference type="Proteomes" id="UP000577956">
    <property type="component" value="Unassembled WGS sequence"/>
</dbReference>
<dbReference type="Proteomes" id="UP000618382">
    <property type="component" value="Unassembled WGS sequence"/>
</dbReference>
<dbReference type="InterPro" id="IPR049142">
    <property type="entry name" value="MS_channel_1st"/>
</dbReference>
<dbReference type="Gene3D" id="1.10.287.1260">
    <property type="match status" value="1"/>
</dbReference>
<protein>
    <submittedName>
        <fullName evidence="12">Small conductance mechanosensitive channel</fullName>
    </submittedName>
</protein>
<evidence type="ECO:0000256" key="6">
    <source>
        <dbReference type="ARBA" id="ARBA00023136"/>
    </source>
</evidence>
<evidence type="ECO:0000256" key="7">
    <source>
        <dbReference type="SAM" id="MobiDB-lite"/>
    </source>
</evidence>
<dbReference type="SUPFAM" id="SSF82689">
    <property type="entry name" value="Mechanosensitive channel protein MscS (YggB), C-terminal domain"/>
    <property type="match status" value="1"/>
</dbReference>
<dbReference type="PANTHER" id="PTHR30460:SF0">
    <property type="entry name" value="MODERATE CONDUCTANCE MECHANOSENSITIVE CHANNEL YBIO"/>
    <property type="match status" value="1"/>
</dbReference>
<feature type="domain" description="Mechanosensitive ion channel transmembrane helices 2/3" evidence="10">
    <location>
        <begin position="132"/>
        <end position="170"/>
    </location>
</feature>
<evidence type="ECO:0000313" key="12">
    <source>
        <dbReference type="EMBL" id="NYD87959.1"/>
    </source>
</evidence>
<comment type="subcellular location">
    <subcellularLocation>
        <location evidence="1">Cell membrane</location>
        <topology evidence="1">Multi-pass membrane protein</topology>
    </subcellularLocation>
</comment>
<feature type="domain" description="Mechanosensitive ion channel MscS" evidence="9">
    <location>
        <begin position="172"/>
        <end position="230"/>
    </location>
</feature>
<reference evidence="12 13" key="1">
    <citation type="submission" date="2020-07" db="EMBL/GenBank/DDBJ databases">
        <title>Sequencing the genomes of 1000 actinobacteria strains.</title>
        <authorList>
            <person name="Klenk H.-P."/>
        </authorList>
    </citation>
    <scope>NUCLEOTIDE SEQUENCE [LARGE SCALE GENOMIC DNA]</scope>
    <source>
        <strain evidence="12 13">DSM 24482</strain>
    </source>
</reference>
<dbReference type="InterPro" id="IPR011014">
    <property type="entry name" value="MscS_channel_TM-2"/>
</dbReference>
<feature type="compositionally biased region" description="Low complexity" evidence="7">
    <location>
        <begin position="343"/>
        <end position="373"/>
    </location>
</feature>
<gene>
    <name evidence="12" type="ORF">BKA21_003508</name>
    <name evidence="11" type="ORF">Col01nite_19920</name>
</gene>
<organism evidence="12 13">
    <name type="scientific">Cellulomonas oligotrophica</name>
    <dbReference type="NCBI Taxonomy" id="931536"/>
    <lineage>
        <taxon>Bacteria</taxon>
        <taxon>Bacillati</taxon>
        <taxon>Actinomycetota</taxon>
        <taxon>Actinomycetes</taxon>
        <taxon>Micrococcales</taxon>
        <taxon>Cellulomonadaceae</taxon>
        <taxon>Cellulomonas</taxon>
    </lineage>
</organism>
<keyword evidence="14" id="KW-1185">Reference proteome</keyword>
<evidence type="ECO:0000256" key="3">
    <source>
        <dbReference type="ARBA" id="ARBA00022475"/>
    </source>
</evidence>
<evidence type="ECO:0000313" key="11">
    <source>
        <dbReference type="EMBL" id="GIG32833.1"/>
    </source>
</evidence>
<keyword evidence="3" id="KW-1003">Cell membrane</keyword>